<comment type="similarity">
    <text evidence="1 4">Belongs to the aldehyde dehydrogenase family.</text>
</comment>
<dbReference type="InterPro" id="IPR016161">
    <property type="entry name" value="Ald_DH/histidinol_DH"/>
</dbReference>
<dbReference type="InterPro" id="IPR015590">
    <property type="entry name" value="Aldehyde_DH_dom"/>
</dbReference>
<dbReference type="Gene3D" id="3.40.309.10">
    <property type="entry name" value="Aldehyde Dehydrogenase, Chain A, domain 2"/>
    <property type="match status" value="1"/>
</dbReference>
<dbReference type="NCBIfam" id="TIGR01780">
    <property type="entry name" value="SSADH"/>
    <property type="match status" value="1"/>
</dbReference>
<dbReference type="STRING" id="990268.JCM19235_5800"/>
<dbReference type="CDD" id="cd07103">
    <property type="entry name" value="ALDH_F5_SSADH_GabD"/>
    <property type="match status" value="1"/>
</dbReference>
<dbReference type="GO" id="GO:0004777">
    <property type="term" value="F:succinate-semialdehyde dehydrogenase (NAD+) activity"/>
    <property type="evidence" value="ECO:0007669"/>
    <property type="project" value="TreeGrafter"/>
</dbReference>
<evidence type="ECO:0000313" key="7">
    <source>
        <dbReference type="Proteomes" id="UP000029228"/>
    </source>
</evidence>
<dbReference type="EMBL" id="BBMR01000001">
    <property type="protein sequence ID" value="GAL17251.1"/>
    <property type="molecule type" value="Genomic_DNA"/>
</dbReference>
<sequence length="484" mass="51970">MQLTNPALFITEHCFIGGEWFASSTQKYTSVVNPSTQQPIGGVPNLGAVEAELSVEVAQAAFQEWKQTTAEHKSLVLRKWYELIVENTDDLARILTTEQGKPFAEAKGEIAYAASFVLWYSEEAKRAYGEIIPSHKADGKIVVTKEPIGVVAAITPWNFPAAMITRKCAPAFAAGCSVVLKPAPETPFTALALAKLAQQAGIPDGLFNVITGDAVEIGSVLTSSKKVRKVSFTGSTNVGRILMNQSASSIKKMALELGGNAPFIVFEDADIDAAVEGAMVAKFRNAGQTCVCANRLYVHDAVYEEFASKLTQRVLALKVGDGFEEGVTIGPLINQQAVAKVQAHVSDALEKGAVVQCGEFDSTNKQFVHPFVVTEVTDEMLIAEEETFGPLAPLFRFSSEAEVIERANDTESGLAGYFYTKSLGKAWRVGDALEVGMVGINEGLISTAAAPFGGVKESGLGREGSRHGMDEFMEMKYLFMGGLD</sequence>
<keyword evidence="2 4" id="KW-0560">Oxidoreductase</keyword>
<dbReference type="GO" id="GO:0008911">
    <property type="term" value="F:lactaldehyde dehydrogenase (NAD+) activity"/>
    <property type="evidence" value="ECO:0007669"/>
    <property type="project" value="UniProtKB-EC"/>
</dbReference>
<proteinExistence type="inferred from homology"/>
<evidence type="ECO:0000256" key="1">
    <source>
        <dbReference type="ARBA" id="ARBA00009986"/>
    </source>
</evidence>
<feature type="domain" description="Aldehyde dehydrogenase" evidence="5">
    <location>
        <begin position="20"/>
        <end position="477"/>
    </location>
</feature>
<accession>A0A090RPN8</accession>
<organism evidence="6 7">
    <name type="scientific">Vibrio maritimus</name>
    <dbReference type="NCBI Taxonomy" id="990268"/>
    <lineage>
        <taxon>Bacteria</taxon>
        <taxon>Pseudomonadati</taxon>
        <taxon>Pseudomonadota</taxon>
        <taxon>Gammaproteobacteria</taxon>
        <taxon>Vibrionales</taxon>
        <taxon>Vibrionaceae</taxon>
        <taxon>Vibrio</taxon>
    </lineage>
</organism>
<dbReference type="InterPro" id="IPR016163">
    <property type="entry name" value="Ald_DH_C"/>
</dbReference>
<dbReference type="GO" id="GO:0009450">
    <property type="term" value="P:gamma-aminobutyric acid catabolic process"/>
    <property type="evidence" value="ECO:0007669"/>
    <property type="project" value="InterPro"/>
</dbReference>
<dbReference type="PROSITE" id="PS00687">
    <property type="entry name" value="ALDEHYDE_DEHYDR_GLU"/>
    <property type="match status" value="1"/>
</dbReference>
<dbReference type="GO" id="GO:0005829">
    <property type="term" value="C:cytosol"/>
    <property type="evidence" value="ECO:0007669"/>
    <property type="project" value="TreeGrafter"/>
</dbReference>
<dbReference type="AlphaFoldDB" id="A0A090RPN8"/>
<dbReference type="InterPro" id="IPR010102">
    <property type="entry name" value="Succ_semiAld_DH"/>
</dbReference>
<evidence type="ECO:0000256" key="3">
    <source>
        <dbReference type="PROSITE-ProRule" id="PRU10007"/>
    </source>
</evidence>
<evidence type="ECO:0000259" key="5">
    <source>
        <dbReference type="Pfam" id="PF00171"/>
    </source>
</evidence>
<dbReference type="OrthoDB" id="9812625at2"/>
<dbReference type="Gene3D" id="3.40.605.10">
    <property type="entry name" value="Aldehyde Dehydrogenase, Chain A, domain 1"/>
    <property type="match status" value="1"/>
</dbReference>
<protein>
    <submittedName>
        <fullName evidence="6">Aldehyde dehydrogenase B</fullName>
        <ecNumber evidence="6">1.2.1.22</ecNumber>
    </submittedName>
</protein>
<dbReference type="SUPFAM" id="SSF53720">
    <property type="entry name" value="ALDH-like"/>
    <property type="match status" value="1"/>
</dbReference>
<reference evidence="6 7" key="1">
    <citation type="submission" date="2014-09" db="EMBL/GenBank/DDBJ databases">
        <title>Vibrio maritimus JCM 19235. (C45) whole genome shotgun sequence.</title>
        <authorList>
            <person name="Sawabe T."/>
            <person name="Meirelles P."/>
            <person name="Nakanishi M."/>
            <person name="Sayaka M."/>
            <person name="Hattori M."/>
            <person name="Ohkuma M."/>
        </authorList>
    </citation>
    <scope>NUCLEOTIDE SEQUENCE [LARGE SCALE GENOMIC DNA]</scope>
    <source>
        <strain evidence="7">JCM19235</strain>
    </source>
</reference>
<gene>
    <name evidence="6" type="ORF">JCM19235_5800</name>
</gene>
<dbReference type="InterPro" id="IPR016160">
    <property type="entry name" value="Ald_DH_CS_CYS"/>
</dbReference>
<dbReference type="Pfam" id="PF00171">
    <property type="entry name" value="Aldedh"/>
    <property type="match status" value="1"/>
</dbReference>
<comment type="caution">
    <text evidence="6">The sequence shown here is derived from an EMBL/GenBank/DDBJ whole genome shotgun (WGS) entry which is preliminary data.</text>
</comment>
<dbReference type="InterPro" id="IPR016162">
    <property type="entry name" value="Ald_DH_N"/>
</dbReference>
<dbReference type="InterPro" id="IPR029510">
    <property type="entry name" value="Ald_DH_CS_GLU"/>
</dbReference>
<dbReference type="FunFam" id="3.40.309.10:FF:000004">
    <property type="entry name" value="Succinate-semialdehyde dehydrogenase I"/>
    <property type="match status" value="1"/>
</dbReference>
<feature type="active site" evidence="3">
    <location>
        <position position="256"/>
    </location>
</feature>
<dbReference type="InterPro" id="IPR050740">
    <property type="entry name" value="Aldehyde_DH_Superfamily"/>
</dbReference>
<dbReference type="PANTHER" id="PTHR43353:SF5">
    <property type="entry name" value="SUCCINATE-SEMIALDEHYDE DEHYDROGENASE, MITOCHONDRIAL"/>
    <property type="match status" value="1"/>
</dbReference>
<dbReference type="PANTHER" id="PTHR43353">
    <property type="entry name" value="SUCCINATE-SEMIALDEHYDE DEHYDROGENASE, MITOCHONDRIAL"/>
    <property type="match status" value="1"/>
</dbReference>
<keyword evidence="7" id="KW-1185">Reference proteome</keyword>
<evidence type="ECO:0000256" key="4">
    <source>
        <dbReference type="RuleBase" id="RU003345"/>
    </source>
</evidence>
<name>A0A090RPN8_9VIBR</name>
<evidence type="ECO:0000256" key="2">
    <source>
        <dbReference type="ARBA" id="ARBA00023002"/>
    </source>
</evidence>
<dbReference type="EC" id="1.2.1.22" evidence="6"/>
<dbReference type="Proteomes" id="UP000029228">
    <property type="component" value="Unassembled WGS sequence"/>
</dbReference>
<dbReference type="PROSITE" id="PS00070">
    <property type="entry name" value="ALDEHYDE_DEHYDR_CYS"/>
    <property type="match status" value="1"/>
</dbReference>
<evidence type="ECO:0000313" key="6">
    <source>
        <dbReference type="EMBL" id="GAL17251.1"/>
    </source>
</evidence>
<dbReference type="FunFam" id="3.40.605.10:FF:000005">
    <property type="entry name" value="Succinate-semialdehyde dehydrogenase I"/>
    <property type="match status" value="1"/>
</dbReference>